<sequence length="291" mass="30981">MAANQLIDTATLAADSLFHVNGMVAVVTGGGTGIGLMMAKGLAENGASRVYILGRRLEVLEKAAMSIGKPSVKPLECDVTSKPSLQAAVEIIKQNEGFINLLICNSGIGGPQVKRPSPEMTLKEWADENFDVPMEEYTKTFAVNVSAVWFTTLVFLRLLDAGNKKGNIWQKSQVIATSSIGGFNKQNTGGYAYGQSKAAATHLVKQLAVALPNWDIRANVICPGLYPSEMSAPIIERGGCFGKDMIPLQRVGDEKDMTGAVLYLTSRAGAYCNGTVIVSDGGRLGLFPSTF</sequence>
<dbReference type="InterPro" id="IPR020904">
    <property type="entry name" value="Sc_DH/Rdtase_CS"/>
</dbReference>
<comment type="caution">
    <text evidence="4">The sequence shown here is derived from an EMBL/GenBank/DDBJ whole genome shotgun (WGS) entry which is preliminary data.</text>
</comment>
<dbReference type="InterPro" id="IPR036291">
    <property type="entry name" value="NAD(P)-bd_dom_sf"/>
</dbReference>
<dbReference type="PANTHER" id="PTHR43618">
    <property type="entry name" value="7-ALPHA-HYDROXYSTEROID DEHYDROGENASE"/>
    <property type="match status" value="1"/>
</dbReference>
<evidence type="ECO:0000256" key="3">
    <source>
        <dbReference type="ARBA" id="ARBA00023002"/>
    </source>
</evidence>
<dbReference type="GeneID" id="63773587"/>
<dbReference type="CDD" id="cd05233">
    <property type="entry name" value="SDR_c"/>
    <property type="match status" value="1"/>
</dbReference>
<name>A0A1Y2DE66_9PEZI</name>
<dbReference type="AlphaFoldDB" id="A0A1Y2DE66"/>
<dbReference type="PRINTS" id="PR00081">
    <property type="entry name" value="GDHRDH"/>
</dbReference>
<evidence type="ECO:0000256" key="2">
    <source>
        <dbReference type="ARBA" id="ARBA00022857"/>
    </source>
</evidence>
<dbReference type="PANTHER" id="PTHR43618:SF18">
    <property type="entry name" value="SHORT CHAIN DEHYDROGENASE_REDUCTASE FAMILY (AFU_ORTHOLOGUE AFUA_5G12480)"/>
    <property type="match status" value="1"/>
</dbReference>
<dbReference type="Gene3D" id="3.40.50.720">
    <property type="entry name" value="NAD(P)-binding Rossmann-like Domain"/>
    <property type="match status" value="1"/>
</dbReference>
<keyword evidence="5" id="KW-1185">Reference proteome</keyword>
<dbReference type="InParanoid" id="A0A1Y2DE66"/>
<dbReference type="InterPro" id="IPR052178">
    <property type="entry name" value="Sec_Metab_Biosynth_SDR"/>
</dbReference>
<organism evidence="4 5">
    <name type="scientific">Pseudomassariella vexata</name>
    <dbReference type="NCBI Taxonomy" id="1141098"/>
    <lineage>
        <taxon>Eukaryota</taxon>
        <taxon>Fungi</taxon>
        <taxon>Dikarya</taxon>
        <taxon>Ascomycota</taxon>
        <taxon>Pezizomycotina</taxon>
        <taxon>Sordariomycetes</taxon>
        <taxon>Xylariomycetidae</taxon>
        <taxon>Amphisphaeriales</taxon>
        <taxon>Pseudomassariaceae</taxon>
        <taxon>Pseudomassariella</taxon>
    </lineage>
</organism>
<dbReference type="SUPFAM" id="SSF51735">
    <property type="entry name" value="NAD(P)-binding Rossmann-fold domains"/>
    <property type="match status" value="1"/>
</dbReference>
<dbReference type="OrthoDB" id="2898618at2759"/>
<keyword evidence="3" id="KW-0560">Oxidoreductase</keyword>
<comment type="similarity">
    <text evidence="1">Belongs to the short-chain dehydrogenases/reductases (SDR) family.</text>
</comment>
<proteinExistence type="inferred from homology"/>
<dbReference type="InterPro" id="IPR002347">
    <property type="entry name" value="SDR_fam"/>
</dbReference>
<dbReference type="GO" id="GO:0016491">
    <property type="term" value="F:oxidoreductase activity"/>
    <property type="evidence" value="ECO:0007669"/>
    <property type="project" value="UniProtKB-KW"/>
</dbReference>
<gene>
    <name evidence="4" type="ORF">BCR38DRAFT_378416</name>
</gene>
<accession>A0A1Y2DE66</accession>
<dbReference type="Proteomes" id="UP000193689">
    <property type="component" value="Unassembled WGS sequence"/>
</dbReference>
<dbReference type="Pfam" id="PF00106">
    <property type="entry name" value="adh_short"/>
    <property type="match status" value="1"/>
</dbReference>
<evidence type="ECO:0000256" key="1">
    <source>
        <dbReference type="ARBA" id="ARBA00006484"/>
    </source>
</evidence>
<protein>
    <submittedName>
        <fullName evidence="4">Short chain dehydrogenase</fullName>
    </submittedName>
</protein>
<evidence type="ECO:0000313" key="4">
    <source>
        <dbReference type="EMBL" id="ORY57583.1"/>
    </source>
</evidence>
<reference evidence="4 5" key="1">
    <citation type="submission" date="2016-07" db="EMBL/GenBank/DDBJ databases">
        <title>Pervasive Adenine N6-methylation of Active Genes in Fungi.</title>
        <authorList>
            <consortium name="DOE Joint Genome Institute"/>
            <person name="Mondo S.J."/>
            <person name="Dannebaum R.O."/>
            <person name="Kuo R.C."/>
            <person name="Labutti K."/>
            <person name="Haridas S."/>
            <person name="Kuo A."/>
            <person name="Salamov A."/>
            <person name="Ahrendt S.R."/>
            <person name="Lipzen A."/>
            <person name="Sullivan W."/>
            <person name="Andreopoulos W.B."/>
            <person name="Clum A."/>
            <person name="Lindquist E."/>
            <person name="Daum C."/>
            <person name="Ramamoorthy G.K."/>
            <person name="Gryganskyi A."/>
            <person name="Culley D."/>
            <person name="Magnuson J.K."/>
            <person name="James T.Y."/>
            <person name="O'Malley M.A."/>
            <person name="Stajich J.E."/>
            <person name="Spatafora J.W."/>
            <person name="Visel A."/>
            <person name="Grigoriev I.V."/>
        </authorList>
    </citation>
    <scope>NUCLEOTIDE SEQUENCE [LARGE SCALE GENOMIC DNA]</scope>
    <source>
        <strain evidence="4 5">CBS 129021</strain>
    </source>
</reference>
<dbReference type="EMBL" id="MCFJ01000019">
    <property type="protein sequence ID" value="ORY57583.1"/>
    <property type="molecule type" value="Genomic_DNA"/>
</dbReference>
<dbReference type="RefSeq" id="XP_040710833.1">
    <property type="nucleotide sequence ID" value="XM_040857375.1"/>
</dbReference>
<keyword evidence="2" id="KW-0521">NADP</keyword>
<evidence type="ECO:0000313" key="5">
    <source>
        <dbReference type="Proteomes" id="UP000193689"/>
    </source>
</evidence>
<dbReference type="PROSITE" id="PS00061">
    <property type="entry name" value="ADH_SHORT"/>
    <property type="match status" value="1"/>
</dbReference>
<dbReference type="STRING" id="1141098.A0A1Y2DE66"/>